<dbReference type="EMBL" id="FOKG01000001">
    <property type="protein sequence ID" value="SFA82672.1"/>
    <property type="molecule type" value="Genomic_DNA"/>
</dbReference>
<dbReference type="STRING" id="490629.SAMN05216266_101676"/>
<feature type="transmembrane region" description="Helical" evidence="6">
    <location>
        <begin position="172"/>
        <end position="193"/>
    </location>
</feature>
<dbReference type="InterPro" id="IPR008457">
    <property type="entry name" value="Cu-R_CopD_dom"/>
</dbReference>
<evidence type="ECO:0000313" key="8">
    <source>
        <dbReference type="EMBL" id="SFA82672.1"/>
    </source>
</evidence>
<dbReference type="GO" id="GO:0005886">
    <property type="term" value="C:plasma membrane"/>
    <property type="evidence" value="ECO:0007669"/>
    <property type="project" value="UniProtKB-SubCell"/>
</dbReference>
<feature type="transmembrane region" description="Helical" evidence="6">
    <location>
        <begin position="205"/>
        <end position="224"/>
    </location>
</feature>
<evidence type="ECO:0000256" key="2">
    <source>
        <dbReference type="ARBA" id="ARBA00022475"/>
    </source>
</evidence>
<dbReference type="Pfam" id="PF05425">
    <property type="entry name" value="CopD"/>
    <property type="match status" value="1"/>
</dbReference>
<evidence type="ECO:0000256" key="5">
    <source>
        <dbReference type="ARBA" id="ARBA00023136"/>
    </source>
</evidence>
<evidence type="ECO:0000256" key="6">
    <source>
        <dbReference type="SAM" id="Phobius"/>
    </source>
</evidence>
<proteinExistence type="predicted"/>
<feature type="transmembrane region" description="Helical" evidence="6">
    <location>
        <begin position="58"/>
        <end position="78"/>
    </location>
</feature>
<evidence type="ECO:0000259" key="7">
    <source>
        <dbReference type="Pfam" id="PF05425"/>
    </source>
</evidence>
<feature type="transmembrane region" description="Helical" evidence="6">
    <location>
        <begin position="311"/>
        <end position="334"/>
    </location>
</feature>
<protein>
    <submittedName>
        <fullName evidence="8">Putative copper resistance protein D</fullName>
    </submittedName>
</protein>
<name>A0A1I0W222_9PSEU</name>
<keyword evidence="9" id="KW-1185">Reference proteome</keyword>
<accession>A0A1I0W222</accession>
<evidence type="ECO:0000256" key="3">
    <source>
        <dbReference type="ARBA" id="ARBA00022692"/>
    </source>
</evidence>
<reference evidence="9" key="1">
    <citation type="submission" date="2016-10" db="EMBL/GenBank/DDBJ databases">
        <authorList>
            <person name="Varghese N."/>
            <person name="Submissions S."/>
        </authorList>
    </citation>
    <scope>NUCLEOTIDE SEQUENCE [LARGE SCALE GENOMIC DNA]</scope>
    <source>
        <strain evidence="9">CGMCC 4.3568</strain>
    </source>
</reference>
<evidence type="ECO:0000256" key="1">
    <source>
        <dbReference type="ARBA" id="ARBA00004651"/>
    </source>
</evidence>
<feature type="transmembrane region" description="Helical" evidence="6">
    <location>
        <begin position="94"/>
        <end position="112"/>
    </location>
</feature>
<gene>
    <name evidence="8" type="ORF">SAMN05216266_101676</name>
</gene>
<dbReference type="PANTHER" id="PTHR34820">
    <property type="entry name" value="INNER MEMBRANE PROTEIN YEBZ"/>
    <property type="match status" value="1"/>
</dbReference>
<evidence type="ECO:0000256" key="4">
    <source>
        <dbReference type="ARBA" id="ARBA00022989"/>
    </source>
</evidence>
<keyword evidence="3 6" id="KW-0812">Transmembrane</keyword>
<feature type="transmembrane region" description="Helical" evidence="6">
    <location>
        <begin position="236"/>
        <end position="256"/>
    </location>
</feature>
<dbReference type="PANTHER" id="PTHR34820:SF4">
    <property type="entry name" value="INNER MEMBRANE PROTEIN YEBZ"/>
    <property type="match status" value="1"/>
</dbReference>
<sequence>MSQAGTTSGVRYSIAFGLVGAAIIGALIGVALTATAPIPGVADVSEVVSAAIGINRVLLNLAAVATVGFSLLPVLVGGEGPGRAAPVLLRARQAALVSAVVWSVLALVMLILQTAEFRPRASTIGVLDVWDYVVTVGAGKALLIVAALALAHAVLGTVSLRLGERVPAELRIGLGLFALLPLPVTGHASNWAFRDYTMISVELHVMSAVTWTGGLVAMAVLLLGNRTLLARALPRFSRLATVCLALTALTGLFNGIVEIVLNPKVTLFAGLLGTPYGLLVLLKTTCVVLIALFGAHIRWRLLPRIVRHQRTALATWATLEVTVMGLAFGFAAVLSRAPVS</sequence>
<dbReference type="RefSeq" id="WP_091669106.1">
    <property type="nucleotide sequence ID" value="NZ_FOKG01000001.1"/>
</dbReference>
<feature type="domain" description="Copper resistance protein D" evidence="7">
    <location>
        <begin position="230"/>
        <end position="334"/>
    </location>
</feature>
<keyword evidence="2" id="KW-1003">Cell membrane</keyword>
<dbReference type="Proteomes" id="UP000243799">
    <property type="component" value="Unassembled WGS sequence"/>
</dbReference>
<keyword evidence="4 6" id="KW-1133">Transmembrane helix</keyword>
<feature type="transmembrane region" description="Helical" evidence="6">
    <location>
        <begin position="276"/>
        <end position="299"/>
    </location>
</feature>
<comment type="subcellular location">
    <subcellularLocation>
        <location evidence="1">Cell membrane</location>
        <topology evidence="1">Multi-pass membrane protein</topology>
    </subcellularLocation>
</comment>
<feature type="transmembrane region" description="Helical" evidence="6">
    <location>
        <begin position="12"/>
        <end position="38"/>
    </location>
</feature>
<keyword evidence="5 6" id="KW-0472">Membrane</keyword>
<organism evidence="8 9">
    <name type="scientific">Amycolatopsis marina</name>
    <dbReference type="NCBI Taxonomy" id="490629"/>
    <lineage>
        <taxon>Bacteria</taxon>
        <taxon>Bacillati</taxon>
        <taxon>Actinomycetota</taxon>
        <taxon>Actinomycetes</taxon>
        <taxon>Pseudonocardiales</taxon>
        <taxon>Pseudonocardiaceae</taxon>
        <taxon>Amycolatopsis</taxon>
    </lineage>
</organism>
<dbReference type="OrthoDB" id="3518068at2"/>
<dbReference type="AlphaFoldDB" id="A0A1I0W222"/>
<feature type="transmembrane region" description="Helical" evidence="6">
    <location>
        <begin position="132"/>
        <end position="160"/>
    </location>
</feature>
<dbReference type="InterPro" id="IPR032694">
    <property type="entry name" value="CopC/D"/>
</dbReference>
<dbReference type="GO" id="GO:0006825">
    <property type="term" value="P:copper ion transport"/>
    <property type="evidence" value="ECO:0007669"/>
    <property type="project" value="InterPro"/>
</dbReference>
<evidence type="ECO:0000313" key="9">
    <source>
        <dbReference type="Proteomes" id="UP000243799"/>
    </source>
</evidence>